<evidence type="ECO:0000259" key="5">
    <source>
        <dbReference type="PROSITE" id="PS50977"/>
    </source>
</evidence>
<feature type="domain" description="HTH tetR-type" evidence="5">
    <location>
        <begin position="20"/>
        <end position="83"/>
    </location>
</feature>
<keyword evidence="1" id="KW-0805">Transcription regulation</keyword>
<sequence>MTQPNTSDKKIIDRKERDRIRRRKDILDAVERLCDADGYVNFEKLNLDNIAKEAGLSKPTLYRYFESKDDLFLAFAAHSYRKFSALILESVQKDGSFSEKIKGLGMAYYHFSSQNPKYNEILDMLGEKGEYVRIINKTKINSLTFSEEEYRTEWERNRKIVMDIVEEEFFKSSNAKEIASNNQITNLLSIMFPVMLSGTIYEFKHRNKVLKTKGVEEEAILEEMLDLICRGLLEKYNVQ</sequence>
<dbReference type="EMBL" id="CP104013">
    <property type="protein sequence ID" value="UYP47132.1"/>
    <property type="molecule type" value="Genomic_DNA"/>
</dbReference>
<keyword evidence="7" id="KW-1185">Reference proteome</keyword>
<evidence type="ECO:0000313" key="7">
    <source>
        <dbReference type="Proteomes" id="UP001208689"/>
    </source>
</evidence>
<dbReference type="Pfam" id="PF00440">
    <property type="entry name" value="TetR_N"/>
    <property type="match status" value="1"/>
</dbReference>
<reference evidence="6" key="1">
    <citation type="submission" date="2022-09" db="EMBL/GenBank/DDBJ databases">
        <title>Actin cytoskeleton and complex cell architecture in an #Asgard archaeon.</title>
        <authorList>
            <person name="Ponce Toledo R.I."/>
            <person name="Schleper C."/>
            <person name="Rodrigues Oliveira T."/>
            <person name="Wollweber F."/>
            <person name="Xu J."/>
            <person name="Rittmann S."/>
            <person name="Klingl A."/>
            <person name="Pilhofer M."/>
        </authorList>
    </citation>
    <scope>NUCLEOTIDE SEQUENCE</scope>
    <source>
        <strain evidence="6">B-35</strain>
    </source>
</reference>
<protein>
    <recommendedName>
        <fullName evidence="5">HTH tetR-type domain-containing protein</fullName>
    </recommendedName>
</protein>
<evidence type="ECO:0000256" key="4">
    <source>
        <dbReference type="PROSITE-ProRule" id="PRU00335"/>
    </source>
</evidence>
<dbReference type="InterPro" id="IPR050109">
    <property type="entry name" value="HTH-type_TetR-like_transc_reg"/>
</dbReference>
<evidence type="ECO:0000256" key="2">
    <source>
        <dbReference type="ARBA" id="ARBA00023125"/>
    </source>
</evidence>
<dbReference type="Gene3D" id="1.10.10.60">
    <property type="entry name" value="Homeodomain-like"/>
    <property type="match status" value="1"/>
</dbReference>
<name>A0ABY6HUC9_9ARCH</name>
<dbReference type="SUPFAM" id="SSF46689">
    <property type="entry name" value="Homeodomain-like"/>
    <property type="match status" value="1"/>
</dbReference>
<dbReference type="PANTHER" id="PTHR30055:SF234">
    <property type="entry name" value="HTH-TYPE TRANSCRIPTIONAL REGULATOR BETI"/>
    <property type="match status" value="1"/>
</dbReference>
<dbReference type="Proteomes" id="UP001208689">
    <property type="component" value="Chromosome"/>
</dbReference>
<keyword evidence="3" id="KW-0804">Transcription</keyword>
<gene>
    <name evidence="6" type="ORF">NEF87_003417</name>
</gene>
<evidence type="ECO:0000313" key="6">
    <source>
        <dbReference type="EMBL" id="UYP47132.1"/>
    </source>
</evidence>
<evidence type="ECO:0000256" key="3">
    <source>
        <dbReference type="ARBA" id="ARBA00023163"/>
    </source>
</evidence>
<dbReference type="PANTHER" id="PTHR30055">
    <property type="entry name" value="HTH-TYPE TRANSCRIPTIONAL REGULATOR RUTR"/>
    <property type="match status" value="1"/>
</dbReference>
<evidence type="ECO:0000256" key="1">
    <source>
        <dbReference type="ARBA" id="ARBA00023015"/>
    </source>
</evidence>
<dbReference type="InterPro" id="IPR009057">
    <property type="entry name" value="Homeodomain-like_sf"/>
</dbReference>
<organism evidence="6 7">
    <name type="scientific">Candidatus Lokiarchaeum ossiferum</name>
    <dbReference type="NCBI Taxonomy" id="2951803"/>
    <lineage>
        <taxon>Archaea</taxon>
        <taxon>Promethearchaeati</taxon>
        <taxon>Promethearchaeota</taxon>
        <taxon>Promethearchaeia</taxon>
        <taxon>Promethearchaeales</taxon>
        <taxon>Promethearchaeaceae</taxon>
        <taxon>Candidatus Lokiarchaeum</taxon>
    </lineage>
</organism>
<proteinExistence type="predicted"/>
<accession>A0ABY6HUC9</accession>
<dbReference type="Gene3D" id="1.10.357.10">
    <property type="entry name" value="Tetracycline Repressor, domain 2"/>
    <property type="match status" value="1"/>
</dbReference>
<dbReference type="PROSITE" id="PS50977">
    <property type="entry name" value="HTH_TETR_2"/>
    <property type="match status" value="1"/>
</dbReference>
<dbReference type="InterPro" id="IPR001647">
    <property type="entry name" value="HTH_TetR"/>
</dbReference>
<keyword evidence="2 4" id="KW-0238">DNA-binding</keyword>
<feature type="DNA-binding region" description="H-T-H motif" evidence="4">
    <location>
        <begin position="46"/>
        <end position="65"/>
    </location>
</feature>